<keyword evidence="2" id="KW-0614">Plasmid</keyword>
<dbReference type="GO" id="GO:0007165">
    <property type="term" value="P:signal transduction"/>
    <property type="evidence" value="ECO:0007669"/>
    <property type="project" value="InterPro"/>
</dbReference>
<dbReference type="Proteomes" id="UP000002384">
    <property type="component" value="Plasmid pP742401"/>
</dbReference>
<reference evidence="3" key="1">
    <citation type="journal article" date="2011" name="MBio">
        <title>Novel metabolic attributes of the genus Cyanothece, comprising a group of unicellular nitrogen-fixing Cyanobacteria.</title>
        <authorList>
            <person name="Bandyopadhyay A."/>
            <person name="Elvitigala T."/>
            <person name="Welsh E."/>
            <person name="Stockel J."/>
            <person name="Liberton M."/>
            <person name="Min H."/>
            <person name="Sherman L.A."/>
            <person name="Pakrasi H.B."/>
        </authorList>
    </citation>
    <scope>NUCLEOTIDE SEQUENCE [LARGE SCALE GENOMIC DNA]</scope>
    <source>
        <strain evidence="3">PCC 7424</strain>
        <plasmid evidence="3">pP742401</plasmid>
    </source>
</reference>
<dbReference type="KEGG" id="cyc:PCC7424_5655"/>
<evidence type="ECO:0000259" key="1">
    <source>
        <dbReference type="Pfam" id="PF13676"/>
    </source>
</evidence>
<dbReference type="RefSeq" id="WP_012599641.1">
    <property type="nucleotide sequence ID" value="NC_011738.1"/>
</dbReference>
<organism evidence="2 3">
    <name type="scientific">Gloeothece citriformis (strain PCC 7424)</name>
    <name type="common">Cyanothece sp. (strain PCC 7424)</name>
    <dbReference type="NCBI Taxonomy" id="65393"/>
    <lineage>
        <taxon>Bacteria</taxon>
        <taxon>Bacillati</taxon>
        <taxon>Cyanobacteriota</taxon>
        <taxon>Cyanophyceae</taxon>
        <taxon>Oscillatoriophycideae</taxon>
        <taxon>Chroococcales</taxon>
        <taxon>Aphanothecaceae</taxon>
        <taxon>Gloeothece</taxon>
        <taxon>Gloeothece citriformis</taxon>
    </lineage>
</organism>
<dbReference type="EMBL" id="CP001292">
    <property type="protein sequence ID" value="ACK73727.1"/>
    <property type="molecule type" value="Genomic_DNA"/>
</dbReference>
<gene>
    <name evidence="2" type="ordered locus">PCC7424_5655</name>
</gene>
<geneLocation type="plasmid" evidence="2 3">
    <name>pP742401</name>
</geneLocation>
<dbReference type="InterPro" id="IPR035897">
    <property type="entry name" value="Toll_tir_struct_dom_sf"/>
</dbReference>
<dbReference type="Pfam" id="PF13676">
    <property type="entry name" value="TIR_2"/>
    <property type="match status" value="1"/>
</dbReference>
<dbReference type="OrthoDB" id="122965at2"/>
<dbReference type="SUPFAM" id="SSF52200">
    <property type="entry name" value="Toll/Interleukin receptor TIR domain"/>
    <property type="match status" value="1"/>
</dbReference>
<accession>B7KLQ5</accession>
<dbReference type="AlphaFoldDB" id="B7KLQ5"/>
<keyword evidence="3" id="KW-1185">Reference proteome</keyword>
<dbReference type="InterPro" id="IPR000157">
    <property type="entry name" value="TIR_dom"/>
</dbReference>
<protein>
    <recommendedName>
        <fullName evidence="1">TIR domain-containing protein</fullName>
    </recommendedName>
</protein>
<evidence type="ECO:0000313" key="3">
    <source>
        <dbReference type="Proteomes" id="UP000002384"/>
    </source>
</evidence>
<dbReference type="HOGENOM" id="CLU_078752_0_0_3"/>
<name>B7KLQ5_GLOC7</name>
<evidence type="ECO:0000313" key="2">
    <source>
        <dbReference type="EMBL" id="ACK73727.1"/>
    </source>
</evidence>
<feature type="domain" description="TIR" evidence="1">
    <location>
        <begin position="3"/>
        <end position="94"/>
    </location>
</feature>
<proteinExistence type="predicted"/>
<dbReference type="Gene3D" id="3.40.50.10140">
    <property type="entry name" value="Toll/interleukin-1 receptor homology (TIR) domain"/>
    <property type="match status" value="1"/>
</dbReference>
<dbReference type="eggNOG" id="ENOG5032TKD">
    <property type="taxonomic scope" value="Bacteria"/>
</dbReference>
<sequence length="277" mass="32088">MKIFISWSKQPSQDIAVYLRDWLQDLFENINPFVSSEDIDKGKRWNERLSEELKDTNFGLICVTKDNQTSPWLNFEAGALSKLPASNVCTLLFGLSANELTGPLEQFQSTKYDQKDYKRLILTINKIYPNPLPEDRLTRKFEIFWPQLTEKLDPLLQTLNKTVFWIHEQAELNTDTENAALKTEISNLTAKTYNIDQLPNATEPCNLIIYVYSQSNQSTEKLKQVITFVKSLPQPTPLVIYTPLNRRLNDEEFQLSSPYKLANKTDTLIQRCKESLN</sequence>